<dbReference type="HOGENOM" id="CLU_036033_0_0_1"/>
<evidence type="ECO:0000256" key="1">
    <source>
        <dbReference type="ARBA" id="ARBA00004370"/>
    </source>
</evidence>
<dbReference type="Proteomes" id="UP000026960">
    <property type="component" value="Chromosome 6"/>
</dbReference>
<accession>A0A0D3GKW8</accession>
<dbReference type="GO" id="GO:0016020">
    <property type="term" value="C:membrane"/>
    <property type="evidence" value="ECO:0007669"/>
    <property type="project" value="UniProtKB-SubCell"/>
</dbReference>
<dbReference type="PaxDb" id="65489-OBART06G27650.1"/>
<dbReference type="Gramene" id="OBART06G27650.1">
    <property type="protein sequence ID" value="OBART06G27650.1"/>
    <property type="gene ID" value="OBART06G27650"/>
</dbReference>
<dbReference type="EnsemblPlants" id="OBART06G27650.1">
    <property type="protein sequence ID" value="OBART06G27650.1"/>
    <property type="gene ID" value="OBART06G27650"/>
</dbReference>
<dbReference type="eggNOG" id="ENOG502QVA7">
    <property type="taxonomic scope" value="Eukaryota"/>
</dbReference>
<evidence type="ECO:0000256" key="2">
    <source>
        <dbReference type="ARBA" id="ARBA00009074"/>
    </source>
</evidence>
<evidence type="ECO:0000256" key="6">
    <source>
        <dbReference type="SAM" id="MobiDB-lite"/>
    </source>
</evidence>
<feature type="region of interest" description="Disordered" evidence="6">
    <location>
        <begin position="280"/>
        <end position="304"/>
    </location>
</feature>
<name>A0A0D3GKW8_9ORYZ</name>
<proteinExistence type="inferred from homology"/>
<dbReference type="InterPro" id="IPR007749">
    <property type="entry name" value="DUF677"/>
</dbReference>
<evidence type="ECO:0000256" key="5">
    <source>
        <dbReference type="ARBA" id="ARBA00023136"/>
    </source>
</evidence>
<reference evidence="7" key="1">
    <citation type="journal article" date="2009" name="Rice">
        <title>De Novo Next Generation Sequencing of Plant Genomes.</title>
        <authorList>
            <person name="Rounsley S."/>
            <person name="Marri P.R."/>
            <person name="Yu Y."/>
            <person name="He R."/>
            <person name="Sisneros N."/>
            <person name="Goicoechea J.L."/>
            <person name="Lee S.J."/>
            <person name="Angelova A."/>
            <person name="Kudrna D."/>
            <person name="Luo M."/>
            <person name="Affourtit J."/>
            <person name="Desany B."/>
            <person name="Knight J."/>
            <person name="Niazi F."/>
            <person name="Egholm M."/>
            <person name="Wing R.A."/>
        </authorList>
    </citation>
    <scope>NUCLEOTIDE SEQUENCE [LARGE SCALE GENOMIC DNA]</scope>
    <source>
        <strain evidence="7">cv. IRGC 105608</strain>
    </source>
</reference>
<reference evidence="7" key="2">
    <citation type="submission" date="2015-03" db="UniProtKB">
        <authorList>
            <consortium name="EnsemblPlants"/>
        </authorList>
    </citation>
    <scope>IDENTIFICATION</scope>
</reference>
<evidence type="ECO:0000256" key="3">
    <source>
        <dbReference type="ARBA" id="ARBA00022692"/>
    </source>
</evidence>
<evidence type="ECO:0000256" key="4">
    <source>
        <dbReference type="ARBA" id="ARBA00022989"/>
    </source>
</evidence>
<dbReference type="AlphaFoldDB" id="A0A0D3GKW8"/>
<keyword evidence="4" id="KW-1133">Transmembrane helix</keyword>
<comment type="subcellular location">
    <subcellularLocation>
        <location evidence="1">Membrane</location>
    </subcellularLocation>
</comment>
<evidence type="ECO:0000313" key="7">
    <source>
        <dbReference type="EnsemblPlants" id="OBART06G27650.1"/>
    </source>
</evidence>
<evidence type="ECO:0000313" key="8">
    <source>
        <dbReference type="Proteomes" id="UP000026960"/>
    </source>
</evidence>
<organism evidence="7">
    <name type="scientific">Oryza barthii</name>
    <dbReference type="NCBI Taxonomy" id="65489"/>
    <lineage>
        <taxon>Eukaryota</taxon>
        <taxon>Viridiplantae</taxon>
        <taxon>Streptophyta</taxon>
        <taxon>Embryophyta</taxon>
        <taxon>Tracheophyta</taxon>
        <taxon>Spermatophyta</taxon>
        <taxon>Magnoliopsida</taxon>
        <taxon>Liliopsida</taxon>
        <taxon>Poales</taxon>
        <taxon>Poaceae</taxon>
        <taxon>BOP clade</taxon>
        <taxon>Oryzoideae</taxon>
        <taxon>Oryzeae</taxon>
        <taxon>Oryzinae</taxon>
        <taxon>Oryza</taxon>
    </lineage>
</organism>
<dbReference type="STRING" id="65489.A0A0D3GKW8"/>
<sequence>MRSSSSPSLAKSIFSLGTQGAMIERSNSTPSATPARPPLAVDEEYNQAFRSKSFLDLWSHAHHHLTHTFSSFKLSTSTPCAGRGGAREDDFLHAGGDGGAADDSEQSCSYTVLDDFVLEPSPESLARGARLQQRRRRRPRRHRVETLLIEYFDVTEEACEACSALLAAIGAARRHHLTLRRLLLRLDGGDDDDAKDALARHVRLDNPLSPGSLSEFHDHGRDVARIAMRGHGERPLLQEVAREEEECEEDLRAQLAELEEHVCLCLITINRTRRLVAHEMARGLPPPSPATVTTTSEERLTSSR</sequence>
<protein>
    <submittedName>
        <fullName evidence="7">Uncharacterized protein</fullName>
    </submittedName>
</protein>
<keyword evidence="8" id="KW-1185">Reference proteome</keyword>
<keyword evidence="3" id="KW-0812">Transmembrane</keyword>
<comment type="similarity">
    <text evidence="2">Belongs to the UPF0496 family.</text>
</comment>
<dbReference type="PANTHER" id="PTHR31113:SF20">
    <property type="entry name" value="UPF0496 PROTEIN 2-RELATED"/>
    <property type="match status" value="1"/>
</dbReference>
<keyword evidence="5" id="KW-0472">Membrane</keyword>
<dbReference type="PANTHER" id="PTHR31113">
    <property type="entry name" value="UPF0496 PROTEIN 3-RELATED"/>
    <property type="match status" value="1"/>
</dbReference>